<evidence type="ECO:0000313" key="4">
    <source>
        <dbReference type="Proteomes" id="UP000317378"/>
    </source>
</evidence>
<protein>
    <submittedName>
        <fullName evidence="3">Tn3 family transposase</fullName>
    </submittedName>
</protein>
<evidence type="ECO:0000259" key="2">
    <source>
        <dbReference type="Pfam" id="PF01526"/>
    </source>
</evidence>
<dbReference type="AlphaFoldDB" id="A0A505D6Y2"/>
<sequence>MFVLCRRILQSALVCVNTLMLQDVLADPEWADPLTPADRRGLTPLFWSHVRPYEEVDARLNLTAVTVPGARGPTDTHGQCPGWGAYGRMIPMLSGSPSSPTGAQWCGTGQCGQPWSGTMTRRPRSPPSASRA</sequence>
<organism evidence="3 4">
    <name type="scientific">Streptomyces sporangiiformans</name>
    <dbReference type="NCBI Taxonomy" id="2315329"/>
    <lineage>
        <taxon>Bacteria</taxon>
        <taxon>Bacillati</taxon>
        <taxon>Actinomycetota</taxon>
        <taxon>Actinomycetes</taxon>
        <taxon>Kitasatosporales</taxon>
        <taxon>Streptomycetaceae</taxon>
        <taxon>Streptomyces</taxon>
    </lineage>
</organism>
<reference evidence="3 4" key="1">
    <citation type="submission" date="2019-06" db="EMBL/GenBank/DDBJ databases">
        <title>Streptomyces sporangiiformans sp. nov., a novel actinomycete isolated from soil in Mount Song.</title>
        <authorList>
            <person name="Han L."/>
        </authorList>
    </citation>
    <scope>NUCLEOTIDE SEQUENCE [LARGE SCALE GENOMIC DNA]</scope>
    <source>
        <strain evidence="3 4">NEAU-SSA 1</strain>
    </source>
</reference>
<name>A0A505D6Y2_9ACTN</name>
<accession>A0A505D6Y2</accession>
<evidence type="ECO:0000256" key="1">
    <source>
        <dbReference type="SAM" id="MobiDB-lite"/>
    </source>
</evidence>
<gene>
    <name evidence="3" type="ORF">FGD71_031635</name>
</gene>
<dbReference type="GO" id="GO:0006313">
    <property type="term" value="P:DNA transposition"/>
    <property type="evidence" value="ECO:0007669"/>
    <property type="project" value="InterPro"/>
</dbReference>
<proteinExistence type="predicted"/>
<dbReference type="Pfam" id="PF01526">
    <property type="entry name" value="DDE_Tnp_Tn3"/>
    <property type="match status" value="1"/>
</dbReference>
<keyword evidence="4" id="KW-1185">Reference proteome</keyword>
<dbReference type="InterPro" id="IPR002513">
    <property type="entry name" value="Tn3_Tnp_DDE_dom"/>
</dbReference>
<comment type="caution">
    <text evidence="3">The sequence shown here is derived from an EMBL/GenBank/DDBJ whole genome shotgun (WGS) entry which is preliminary data.</text>
</comment>
<dbReference type="GO" id="GO:0004803">
    <property type="term" value="F:transposase activity"/>
    <property type="evidence" value="ECO:0007669"/>
    <property type="project" value="InterPro"/>
</dbReference>
<dbReference type="EMBL" id="VCHX02000177">
    <property type="protein sequence ID" value="TPQ18340.1"/>
    <property type="molecule type" value="Genomic_DNA"/>
</dbReference>
<evidence type="ECO:0000313" key="3">
    <source>
        <dbReference type="EMBL" id="TPQ18340.1"/>
    </source>
</evidence>
<feature type="region of interest" description="Disordered" evidence="1">
    <location>
        <begin position="95"/>
        <end position="132"/>
    </location>
</feature>
<dbReference type="OrthoDB" id="3403253at2"/>
<dbReference type="RefSeq" id="WP_119103982.1">
    <property type="nucleotide sequence ID" value="NZ_QXMJ01000177.1"/>
</dbReference>
<feature type="domain" description="Tn3 transposase DDE" evidence="2">
    <location>
        <begin position="4"/>
        <end position="53"/>
    </location>
</feature>
<dbReference type="Proteomes" id="UP000317378">
    <property type="component" value="Unassembled WGS sequence"/>
</dbReference>